<evidence type="ECO:0000313" key="2">
    <source>
        <dbReference type="Proteomes" id="UP000008065"/>
    </source>
</evidence>
<dbReference type="KEGG" id="nte:NEUTE1DRAFT117887"/>
<dbReference type="RefSeq" id="XP_009853538.1">
    <property type="nucleotide sequence ID" value="XM_009855236.1"/>
</dbReference>
<dbReference type="GeneID" id="20823416"/>
<gene>
    <name evidence="1" type="ORF">NEUTE1DRAFT_117887</name>
</gene>
<reference evidence="2" key="1">
    <citation type="journal article" date="2011" name="Genetics">
        <title>Massive changes in genome architecture accompany the transition to self-fertility in the filamentous fungus Neurospora tetrasperma.</title>
        <authorList>
            <person name="Ellison C.E."/>
            <person name="Stajich J.E."/>
            <person name="Jacobson D.J."/>
            <person name="Natvig D.O."/>
            <person name="Lapidus A."/>
            <person name="Foster B."/>
            <person name="Aerts A."/>
            <person name="Riley R."/>
            <person name="Lindquist E.A."/>
            <person name="Grigoriev I.V."/>
            <person name="Taylor J.W."/>
        </authorList>
    </citation>
    <scope>NUCLEOTIDE SEQUENCE [LARGE SCALE GENOMIC DNA]</scope>
    <source>
        <strain evidence="2">FGSC 2508 / P0657</strain>
    </source>
</reference>
<dbReference type="VEuPathDB" id="FungiDB:NEUTE1DRAFT_117887"/>
<name>F8MUR6_NEUT8</name>
<dbReference type="AlphaFoldDB" id="F8MUR6"/>
<organism evidence="1 2">
    <name type="scientific">Neurospora tetrasperma (strain FGSC 2508 / ATCC MYA-4615 / P0657)</name>
    <dbReference type="NCBI Taxonomy" id="510951"/>
    <lineage>
        <taxon>Eukaryota</taxon>
        <taxon>Fungi</taxon>
        <taxon>Dikarya</taxon>
        <taxon>Ascomycota</taxon>
        <taxon>Pezizomycotina</taxon>
        <taxon>Sordariomycetes</taxon>
        <taxon>Sordariomycetidae</taxon>
        <taxon>Sordariales</taxon>
        <taxon>Sordariaceae</taxon>
        <taxon>Neurospora</taxon>
    </lineage>
</organism>
<sequence length="65" mass="7261">MMERYTMYVSMEISFLPVPRAAGGWQGNACGWLVFNGDGSRSLWEDADKHCPRCKLGSAIFESLS</sequence>
<dbReference type="EMBL" id="GL891306">
    <property type="protein sequence ID" value="EGO55748.1"/>
    <property type="molecule type" value="Genomic_DNA"/>
</dbReference>
<proteinExistence type="predicted"/>
<keyword evidence="2" id="KW-1185">Reference proteome</keyword>
<dbReference type="Proteomes" id="UP000008065">
    <property type="component" value="Unassembled WGS sequence"/>
</dbReference>
<dbReference type="HOGENOM" id="CLU_2850265_0_0_1"/>
<evidence type="ECO:0000313" key="1">
    <source>
        <dbReference type="EMBL" id="EGO55748.1"/>
    </source>
</evidence>
<protein>
    <submittedName>
        <fullName evidence="1">Uncharacterized protein</fullName>
    </submittedName>
</protein>
<accession>F8MUR6</accession>